<keyword evidence="4" id="KW-0472">Membrane</keyword>
<dbReference type="Proteomes" id="UP001150062">
    <property type="component" value="Unassembled WGS sequence"/>
</dbReference>
<evidence type="ECO:0000256" key="3">
    <source>
        <dbReference type="SAM" id="Coils"/>
    </source>
</evidence>
<dbReference type="InterPro" id="IPR021520">
    <property type="entry name" value="Stealth_CR2"/>
</dbReference>
<keyword evidence="7" id="KW-1185">Reference proteome</keyword>
<evidence type="ECO:0000256" key="2">
    <source>
        <dbReference type="ARBA" id="ARBA00022679"/>
    </source>
</evidence>
<keyword evidence="2" id="KW-0808">Transferase</keyword>
<evidence type="ECO:0000313" key="7">
    <source>
        <dbReference type="Proteomes" id="UP001150062"/>
    </source>
</evidence>
<comment type="similarity">
    <text evidence="1">Belongs to the stealth family.</text>
</comment>
<keyword evidence="4" id="KW-0812">Transmembrane</keyword>
<sequence>MRFRSNLERTVICFTITFLIFITFSFWNVGIKREEDTLEETLSNDKQEFKFTNEDVQIQKCDYKKERAKFNTKDSQLEDSKITRLENDEEEIVFYTESDLEKAKIQIQRKEYLIEKYEFEIENQEREKEKPGKTIFEIEEENISIENKKKQIEKLEKEISKDKKYFQIKKDIVHDEDKIDLVYSWAGITQSMSIRNRYNYELQFSIRAVDKYLPWINKIYILINSDTTYPYWLKPQEELGKIVLLDRCQFFENAEDCPTYNSFAVYSVVHKIPGLSNKFILIDDDFFFNQQASEDYFFTTNGLPIVYQDRVFQRTYCTGDSLLPVAKEKGFPLWKYSRYTHRPKPNRRDFILKFEEQYPKFLEFVQSHRVRHKHLAEDLSVIYFEFYYQSNIMKQLPRTFSKFHQISMKHKDEIKEEFEENYQELKTQDIIVFNINDNFSKDYQIYKKQRNVLWNFYNKLYPEVPDFEIPNPDHEANI</sequence>
<evidence type="ECO:0000256" key="1">
    <source>
        <dbReference type="ARBA" id="ARBA00007583"/>
    </source>
</evidence>
<feature type="domain" description="Stealth protein CR2 conserved region 2" evidence="5">
    <location>
        <begin position="197"/>
        <end position="303"/>
    </location>
</feature>
<gene>
    <name evidence="6" type="ORF">M0813_26825</name>
</gene>
<name>A0ABQ8Y0Q6_9EUKA</name>
<protein>
    <recommendedName>
        <fullName evidence="5">Stealth protein CR2 conserved region 2 domain-containing protein</fullName>
    </recommendedName>
</protein>
<reference evidence="6" key="1">
    <citation type="submission" date="2022-08" db="EMBL/GenBank/DDBJ databases">
        <title>Novel sulfate-reducing endosymbionts in the free-living metamonad Anaeramoeba.</title>
        <authorList>
            <person name="Jerlstrom-Hultqvist J."/>
            <person name="Cepicka I."/>
            <person name="Gallot-Lavallee L."/>
            <person name="Salas-Leiva D."/>
            <person name="Curtis B.A."/>
            <person name="Zahonova K."/>
            <person name="Pipaliya S."/>
            <person name="Dacks J."/>
            <person name="Roger A.J."/>
        </authorList>
    </citation>
    <scope>NUCLEOTIDE SEQUENCE</scope>
    <source>
        <strain evidence="6">Schooner1</strain>
    </source>
</reference>
<feature type="coiled-coil region" evidence="3">
    <location>
        <begin position="100"/>
        <end position="165"/>
    </location>
</feature>
<proteinExistence type="inferred from homology"/>
<keyword evidence="4" id="KW-1133">Transmembrane helix</keyword>
<dbReference type="Pfam" id="PF11380">
    <property type="entry name" value="Stealth_CR2"/>
    <property type="match status" value="1"/>
</dbReference>
<evidence type="ECO:0000259" key="5">
    <source>
        <dbReference type="Pfam" id="PF11380"/>
    </source>
</evidence>
<dbReference type="PANTHER" id="PTHR24045:SF0">
    <property type="entry name" value="N-ACETYLGLUCOSAMINE-1-PHOSPHOTRANSFERASE SUBUNITS ALPHA_BETA"/>
    <property type="match status" value="1"/>
</dbReference>
<feature type="transmembrane region" description="Helical" evidence="4">
    <location>
        <begin position="12"/>
        <end position="30"/>
    </location>
</feature>
<dbReference type="InterPro" id="IPR047141">
    <property type="entry name" value="Stealth"/>
</dbReference>
<organism evidence="6 7">
    <name type="scientific">Anaeramoeba flamelloides</name>
    <dbReference type="NCBI Taxonomy" id="1746091"/>
    <lineage>
        <taxon>Eukaryota</taxon>
        <taxon>Metamonada</taxon>
        <taxon>Anaeramoebidae</taxon>
        <taxon>Anaeramoeba</taxon>
    </lineage>
</organism>
<accession>A0ABQ8Y0Q6</accession>
<dbReference type="PANTHER" id="PTHR24045">
    <property type="match status" value="1"/>
</dbReference>
<evidence type="ECO:0000256" key="4">
    <source>
        <dbReference type="SAM" id="Phobius"/>
    </source>
</evidence>
<keyword evidence="3" id="KW-0175">Coiled coil</keyword>
<evidence type="ECO:0000313" key="6">
    <source>
        <dbReference type="EMBL" id="KAJ6237269.1"/>
    </source>
</evidence>
<comment type="caution">
    <text evidence="6">The sequence shown here is derived from an EMBL/GenBank/DDBJ whole genome shotgun (WGS) entry which is preliminary data.</text>
</comment>
<dbReference type="EMBL" id="JAOAOG010000239">
    <property type="protein sequence ID" value="KAJ6237269.1"/>
    <property type="molecule type" value="Genomic_DNA"/>
</dbReference>